<sequence>MSDDTLDYLSAPLTLNWSLSFRCNFVCTHCYSRNDHCEELSTADNRRIVDILAEKQIPFVNFGGGEPLLREDLFEITRYATDRGLRVSMNSNGWHINEETAAKISQAGFASVGISIDSHESAGHDDFRCQPGSFDRAVRALDLLRDAGVKTTMSSVISRINFEHFRDLIELARTHGARQLFLHNFKCSGKGFENREDLDLSPAQWREFYQQALVVKSQTKDIALSFDDPVIASLPQYEEKPLVKGSSCGKLSLHLRPDGNLTPCGFIPLVLGNILRDDFDAVWHDSPILQKMRNKQARGKCQGCDAFADCLGGCTARALAVTGDLEEADPHCWQGSDADAEQ</sequence>
<dbReference type="HOGENOM" id="CLU_009273_4_0_7"/>
<dbReference type="SFLD" id="SFLDG01386">
    <property type="entry name" value="main_SPASM_domain-containing"/>
    <property type="match status" value="1"/>
</dbReference>
<dbReference type="OrthoDB" id="9782387at2"/>
<dbReference type="PROSITE" id="PS51918">
    <property type="entry name" value="RADICAL_SAM"/>
    <property type="match status" value="1"/>
</dbReference>
<organism evidence="8 9">
    <name type="scientific">Geoalkalibacter subterraneus</name>
    <dbReference type="NCBI Taxonomy" id="483547"/>
    <lineage>
        <taxon>Bacteria</taxon>
        <taxon>Pseudomonadati</taxon>
        <taxon>Thermodesulfobacteriota</taxon>
        <taxon>Desulfuromonadia</taxon>
        <taxon>Desulfuromonadales</taxon>
        <taxon>Geoalkalibacteraceae</taxon>
        <taxon>Geoalkalibacter</taxon>
    </lineage>
</organism>
<evidence type="ECO:0000256" key="6">
    <source>
        <dbReference type="ARBA" id="ARBA00023014"/>
    </source>
</evidence>
<evidence type="ECO:0000256" key="4">
    <source>
        <dbReference type="ARBA" id="ARBA00022723"/>
    </source>
</evidence>
<dbReference type="GO" id="GO:0003824">
    <property type="term" value="F:catalytic activity"/>
    <property type="evidence" value="ECO:0007669"/>
    <property type="project" value="InterPro"/>
</dbReference>
<dbReference type="KEGG" id="gsb:GSUB_06410"/>
<evidence type="ECO:0000313" key="9">
    <source>
        <dbReference type="Proteomes" id="UP000035036"/>
    </source>
</evidence>
<keyword evidence="3" id="KW-0949">S-adenosyl-L-methionine</keyword>
<dbReference type="EMBL" id="CP010311">
    <property type="protein sequence ID" value="AJF06263.1"/>
    <property type="molecule type" value="Genomic_DNA"/>
</dbReference>
<dbReference type="InterPro" id="IPR027570">
    <property type="entry name" value="GeoRSP_rSAM"/>
</dbReference>
<evidence type="ECO:0000256" key="5">
    <source>
        <dbReference type="ARBA" id="ARBA00023004"/>
    </source>
</evidence>
<keyword evidence="2" id="KW-0004">4Fe-4S</keyword>
<evidence type="ECO:0000313" key="8">
    <source>
        <dbReference type="EMBL" id="AJF06263.1"/>
    </source>
</evidence>
<dbReference type="GO" id="GO:0046872">
    <property type="term" value="F:metal ion binding"/>
    <property type="evidence" value="ECO:0007669"/>
    <property type="project" value="UniProtKB-KW"/>
</dbReference>
<dbReference type="Pfam" id="PF04055">
    <property type="entry name" value="Radical_SAM"/>
    <property type="match status" value="1"/>
</dbReference>
<dbReference type="NCBIfam" id="TIGR04085">
    <property type="entry name" value="rSAM_more_4Fe4S"/>
    <property type="match status" value="1"/>
</dbReference>
<dbReference type="PANTHER" id="PTHR11228:SF7">
    <property type="entry name" value="PQQA PEPTIDE CYCLASE"/>
    <property type="match status" value="1"/>
</dbReference>
<dbReference type="SFLD" id="SFLDS00029">
    <property type="entry name" value="Radical_SAM"/>
    <property type="match status" value="1"/>
</dbReference>
<dbReference type="InterPro" id="IPR050377">
    <property type="entry name" value="Radical_SAM_PqqE_MftC-like"/>
</dbReference>
<dbReference type="Proteomes" id="UP000035036">
    <property type="component" value="Chromosome"/>
</dbReference>
<dbReference type="SMART" id="SM00729">
    <property type="entry name" value="Elp3"/>
    <property type="match status" value="1"/>
</dbReference>
<dbReference type="RefSeq" id="WP_040199823.1">
    <property type="nucleotide sequence ID" value="NZ_CP010311.1"/>
</dbReference>
<name>A0A0B5FG07_9BACT</name>
<keyword evidence="4" id="KW-0479">Metal-binding</keyword>
<dbReference type="InterPro" id="IPR023885">
    <property type="entry name" value="4Fe4S-binding_SPASM_dom"/>
</dbReference>
<dbReference type="GO" id="GO:0051539">
    <property type="term" value="F:4 iron, 4 sulfur cluster binding"/>
    <property type="evidence" value="ECO:0007669"/>
    <property type="project" value="UniProtKB-KW"/>
</dbReference>
<dbReference type="AlphaFoldDB" id="A0A0B5FG07"/>
<dbReference type="SFLD" id="SFLDG01067">
    <property type="entry name" value="SPASM/twitch_domain_containing"/>
    <property type="match status" value="1"/>
</dbReference>
<dbReference type="SUPFAM" id="SSF102114">
    <property type="entry name" value="Radical SAM enzymes"/>
    <property type="match status" value="1"/>
</dbReference>
<dbReference type="PIRSF" id="PIRSF037420">
    <property type="entry name" value="PQQ_syn_pqqE"/>
    <property type="match status" value="1"/>
</dbReference>
<dbReference type="InterPro" id="IPR017200">
    <property type="entry name" value="PqqE-like"/>
</dbReference>
<dbReference type="PANTHER" id="PTHR11228">
    <property type="entry name" value="RADICAL SAM DOMAIN PROTEIN"/>
    <property type="match status" value="1"/>
</dbReference>
<proteinExistence type="predicted"/>
<dbReference type="Gene3D" id="3.20.20.70">
    <property type="entry name" value="Aldolase class I"/>
    <property type="match status" value="1"/>
</dbReference>
<dbReference type="InterPro" id="IPR013785">
    <property type="entry name" value="Aldolase_TIM"/>
</dbReference>
<gene>
    <name evidence="8" type="ORF">GSUB_06410</name>
</gene>
<keyword evidence="5" id="KW-0408">Iron</keyword>
<keyword evidence="9" id="KW-1185">Reference proteome</keyword>
<reference evidence="8 9" key="1">
    <citation type="journal article" date="2015" name="Genome Announc.">
        <title>Genomes of Geoalkalibacter ferrihydriticus Z-0531T and Geoalkalibacter subterraneus Red1T, Two Haloalkaliphilic Metal-Reducing Deltaproteobacteria.</title>
        <authorList>
            <person name="Badalamenti J.P."/>
            <person name="Krajmalnik-Brown R."/>
            <person name="Torres C.I."/>
            <person name="Bond D.R."/>
        </authorList>
    </citation>
    <scope>NUCLEOTIDE SEQUENCE [LARGE SCALE GENOMIC DNA]</scope>
    <source>
        <strain evidence="8 9">Red1</strain>
    </source>
</reference>
<evidence type="ECO:0000259" key="7">
    <source>
        <dbReference type="PROSITE" id="PS51918"/>
    </source>
</evidence>
<accession>A0A0B5FG07</accession>
<dbReference type="InterPro" id="IPR058240">
    <property type="entry name" value="rSAM_sf"/>
</dbReference>
<dbReference type="InterPro" id="IPR007197">
    <property type="entry name" value="rSAM"/>
</dbReference>
<dbReference type="CDD" id="cd01335">
    <property type="entry name" value="Radical_SAM"/>
    <property type="match status" value="1"/>
</dbReference>
<dbReference type="InterPro" id="IPR006638">
    <property type="entry name" value="Elp3/MiaA/NifB-like_rSAM"/>
</dbReference>
<evidence type="ECO:0000256" key="2">
    <source>
        <dbReference type="ARBA" id="ARBA00022485"/>
    </source>
</evidence>
<dbReference type="NCBIfam" id="TIGR04303">
    <property type="entry name" value="GeoRSP_rSAM"/>
    <property type="match status" value="1"/>
</dbReference>
<dbReference type="STRING" id="483547.GSUB_06410"/>
<evidence type="ECO:0000256" key="1">
    <source>
        <dbReference type="ARBA" id="ARBA00001966"/>
    </source>
</evidence>
<dbReference type="CDD" id="cd21123">
    <property type="entry name" value="SPASM_MftC-like"/>
    <property type="match status" value="1"/>
</dbReference>
<dbReference type="Pfam" id="PF13186">
    <property type="entry name" value="SPASM"/>
    <property type="match status" value="1"/>
</dbReference>
<keyword evidence="6" id="KW-0411">Iron-sulfur</keyword>
<feature type="domain" description="Radical SAM core" evidence="7">
    <location>
        <begin position="9"/>
        <end position="220"/>
    </location>
</feature>
<comment type="cofactor">
    <cofactor evidence="1">
        <name>[4Fe-4S] cluster</name>
        <dbReference type="ChEBI" id="CHEBI:49883"/>
    </cofactor>
</comment>
<evidence type="ECO:0000256" key="3">
    <source>
        <dbReference type="ARBA" id="ARBA00022691"/>
    </source>
</evidence>
<protein>
    <submittedName>
        <fullName evidence="8">Radical SAM protein</fullName>
    </submittedName>
</protein>